<keyword evidence="1" id="KW-0732">Signal</keyword>
<dbReference type="RefSeq" id="WP_216713257.1">
    <property type="nucleotide sequence ID" value="NZ_JACVEL010000001.1"/>
</dbReference>
<sequence length="456" mass="51990">MNSCLKLLIVSVLLLAMYACSTPEEPSVSVVEPIAFKSHSDSVPKHHGKLFEINCAYPKELPHSVFKLSEAFQSPLNKDNAAAYIQELKQHVTPALEKFILDNANWNAKKEGWFHEPWIGDTRDPILGCYNGNNNQKGTFKNVNENQLGYVLVLYDSLAAFTLGEIFGTDGMVPLTKDRKVDLEKEKGQFKEGAVILKLAFSNVNQDKWSDMEGAREFQIYNNNPSDTVYKYHTVSLFQIDMIVKDSKNSPTTGWMFSTLVYDKSVKSKNILDKFVPLGGMWGNDPEVNTAVSEVYYDQNPLLQETWINNSAPYYSRETLGWGGRLSGPNDGAVALNGIVNGKTYERLQMTSCMSCHLPAQQKFASFLLPAKDITKNIFYSNNDPEWKRYFRDLKGTESFDPGEYSFDYDMAIAFKSMKAYLQYLDSTATQNKQRYMTTDKQDNYKLFEEYRKIKE</sequence>
<dbReference type="Proteomes" id="UP000652681">
    <property type="component" value="Unassembled WGS sequence"/>
</dbReference>
<feature type="chain" id="PRO_5035273355" description="Cytochrome c domain-containing protein" evidence="1">
    <location>
        <begin position="22"/>
        <end position="456"/>
    </location>
</feature>
<gene>
    <name evidence="2" type="ORF">H9Y05_01030</name>
</gene>
<evidence type="ECO:0000313" key="2">
    <source>
        <dbReference type="EMBL" id="MBC9811047.1"/>
    </source>
</evidence>
<comment type="caution">
    <text evidence="2">The sequence shown here is derived from an EMBL/GenBank/DDBJ whole genome shotgun (WGS) entry which is preliminary data.</text>
</comment>
<reference evidence="2" key="1">
    <citation type="submission" date="2020-09" db="EMBL/GenBank/DDBJ databases">
        <title>Taishania pollutisoli gen. nov., sp. nov., Isolated from Tetrabromobisphenol A-Contaminated Soil.</title>
        <authorList>
            <person name="Chen Q."/>
        </authorList>
    </citation>
    <scope>NUCLEOTIDE SEQUENCE</scope>
    <source>
        <strain evidence="2">CZZ-1</strain>
    </source>
</reference>
<dbReference type="AlphaFoldDB" id="A0A8J6TRH0"/>
<name>A0A8J6TRH0_9FLAO</name>
<proteinExistence type="predicted"/>
<evidence type="ECO:0008006" key="4">
    <source>
        <dbReference type="Google" id="ProtNLM"/>
    </source>
</evidence>
<keyword evidence="3" id="KW-1185">Reference proteome</keyword>
<feature type="signal peptide" evidence="1">
    <location>
        <begin position="1"/>
        <end position="21"/>
    </location>
</feature>
<protein>
    <recommendedName>
        <fullName evidence="4">Cytochrome c domain-containing protein</fullName>
    </recommendedName>
</protein>
<dbReference type="PROSITE" id="PS51257">
    <property type="entry name" value="PROKAR_LIPOPROTEIN"/>
    <property type="match status" value="1"/>
</dbReference>
<evidence type="ECO:0000313" key="3">
    <source>
        <dbReference type="Proteomes" id="UP000652681"/>
    </source>
</evidence>
<organism evidence="2 3">
    <name type="scientific">Taishania pollutisoli</name>
    <dbReference type="NCBI Taxonomy" id="2766479"/>
    <lineage>
        <taxon>Bacteria</taxon>
        <taxon>Pseudomonadati</taxon>
        <taxon>Bacteroidota</taxon>
        <taxon>Flavobacteriia</taxon>
        <taxon>Flavobacteriales</taxon>
        <taxon>Crocinitomicaceae</taxon>
        <taxon>Taishania</taxon>
    </lineage>
</organism>
<evidence type="ECO:0000256" key="1">
    <source>
        <dbReference type="SAM" id="SignalP"/>
    </source>
</evidence>
<accession>A0A8J6TRH0</accession>
<dbReference type="EMBL" id="JACVEL010000001">
    <property type="protein sequence ID" value="MBC9811047.1"/>
    <property type="molecule type" value="Genomic_DNA"/>
</dbReference>